<evidence type="ECO:0000256" key="1">
    <source>
        <dbReference type="SAM" id="SignalP"/>
    </source>
</evidence>
<evidence type="ECO:0008006" key="3">
    <source>
        <dbReference type="Google" id="ProtNLM"/>
    </source>
</evidence>
<organism evidence="2">
    <name type="scientific">Rhodanobacter sp. FW102-FHT14D07</name>
    <dbReference type="NCBI Taxonomy" id="3351462"/>
    <lineage>
        <taxon>Bacteria</taxon>
        <taxon>Pseudomonadati</taxon>
        <taxon>Pseudomonadota</taxon>
        <taxon>Gammaproteobacteria</taxon>
        <taxon>Lysobacterales</taxon>
        <taxon>Rhodanobacteraceae</taxon>
        <taxon>Rhodanobacter</taxon>
    </lineage>
</organism>
<dbReference type="AlphaFoldDB" id="A0AB74ULE2"/>
<proteinExistence type="predicted"/>
<feature type="signal peptide" evidence="1">
    <location>
        <begin position="1"/>
        <end position="30"/>
    </location>
</feature>
<gene>
    <name evidence="2" type="ORF">ACFYG5_12830</name>
</gene>
<dbReference type="EMBL" id="CP170721">
    <property type="protein sequence ID" value="XIA17446.1"/>
    <property type="molecule type" value="Genomic_DNA"/>
</dbReference>
<reference evidence="2" key="1">
    <citation type="submission" date="2024-10" db="EMBL/GenBank/DDBJ databases">
        <authorList>
            <person name="Lesea H.P."/>
            <person name="Kuehl J.V."/>
            <person name="Chandonia J.-M."/>
        </authorList>
    </citation>
    <scope>NUCLEOTIDE SEQUENCE</scope>
    <source>
        <strain evidence="2">FW102-FHT14D07</strain>
    </source>
</reference>
<dbReference type="PROSITE" id="PS51257">
    <property type="entry name" value="PROKAR_LIPOPROTEIN"/>
    <property type="match status" value="1"/>
</dbReference>
<keyword evidence="1" id="KW-0732">Signal</keyword>
<evidence type="ECO:0000313" key="2">
    <source>
        <dbReference type="EMBL" id="XIA17446.1"/>
    </source>
</evidence>
<sequence length="196" mass="20187">MRNRHRILRTTHTYLGGVLLALALTGCSQGAPNQEQAAIPGAPSSATNVAAGEAESLKAPGELSTFSAYTPSIPPEGDNKQCALDDINGQPAANTKIFNADGSAALGGWAGDGQGHAAGRALLVLKGSTQSYSTPIHTSVQRADVAKALGSNAESNYGFEVNISFHEVAAGSYSMLVADPSNPANICDLHQTFTLH</sequence>
<accession>A0AB74ULE2</accession>
<name>A0AB74ULE2_9GAMM</name>
<feature type="chain" id="PRO_5044491586" description="Lipoprotein" evidence="1">
    <location>
        <begin position="31"/>
        <end position="196"/>
    </location>
</feature>
<protein>
    <recommendedName>
        <fullName evidence="3">Lipoprotein</fullName>
    </recommendedName>
</protein>
<dbReference type="RefSeq" id="WP_395116522.1">
    <property type="nucleotide sequence ID" value="NZ_CP170721.1"/>
</dbReference>